<keyword evidence="14 19" id="KW-0342">GTP-binding</keyword>
<protein>
    <recommendedName>
        <fullName evidence="19 20">Multifunctional fusion protein</fullName>
    </recommendedName>
    <domain>
        <recommendedName>
            <fullName evidence="19">Sulfate adenylyltransferase subunit 1</fullName>
            <ecNumber evidence="19">2.7.7.4</ecNumber>
        </recommendedName>
        <alternativeName>
            <fullName evidence="19">ATP-sulfurylase large subunit</fullName>
        </alternativeName>
        <alternativeName>
            <fullName evidence="19">Sulfate adenylate transferase</fullName>
            <shortName evidence="19">SAT</shortName>
        </alternativeName>
    </domain>
    <domain>
        <recommendedName>
            <fullName evidence="20">Adenylyl-sulfate kinase</fullName>
            <ecNumber evidence="20">2.7.1.25</ecNumber>
        </recommendedName>
        <alternativeName>
            <fullName evidence="20">APS kinase</fullName>
        </alternativeName>
        <alternativeName>
            <fullName evidence="20">ATP adenosine-5'-phosphosulfate 3'-phosphotransferase</fullName>
        </alternativeName>
        <alternativeName>
            <fullName evidence="20">Adenosine-5'-phosphosulfate kinase</fullName>
        </alternativeName>
    </domain>
</protein>
<dbReference type="GO" id="GO:0003924">
    <property type="term" value="F:GTPase activity"/>
    <property type="evidence" value="ECO:0007669"/>
    <property type="project" value="InterPro"/>
</dbReference>
<comment type="function">
    <text evidence="3 20">Catalyzes the synthesis of activated sulfate.</text>
</comment>
<feature type="binding site" evidence="19">
    <location>
        <begin position="110"/>
        <end position="114"/>
    </location>
    <ligand>
        <name>GTP</name>
        <dbReference type="ChEBI" id="CHEBI:37565"/>
    </ligand>
</feature>
<keyword evidence="10 19" id="KW-0548">Nucleotidyltransferase</keyword>
<evidence type="ECO:0000256" key="18">
    <source>
        <dbReference type="ARBA" id="ARBA00062688"/>
    </source>
</evidence>
<dbReference type="Proteomes" id="UP000035760">
    <property type="component" value="Unassembled WGS sequence"/>
</dbReference>
<keyword evidence="8" id="KW-0536">Nodulation</keyword>
<dbReference type="CDD" id="cd03695">
    <property type="entry name" value="CysN_NodQ_II"/>
    <property type="match status" value="1"/>
</dbReference>
<proteinExistence type="inferred from homology"/>
<reference evidence="22" key="2">
    <citation type="submission" date="2014-03" db="EMBL/GenBank/DDBJ databases">
        <title>Candidatus Competibacter-lineage genomes retrieved from metagenomes reveal functional metabolic diversity.</title>
        <authorList>
            <person name="McIlroy S.J."/>
            <person name="Albertsen M."/>
            <person name="Andresen E.K."/>
            <person name="Saunders A.M."/>
            <person name="Kristiansen R."/>
            <person name="Stokholm-Bjerregaard M."/>
            <person name="Nielsen K.L."/>
            <person name="Nielsen P.H."/>
        </authorList>
    </citation>
    <scope>NUCLEOTIDE SEQUENCE</scope>
    <source>
        <strain evidence="22">Run_A_D11</strain>
    </source>
</reference>
<comment type="similarity">
    <text evidence="7">In the N-terminal section; belongs to the TRAFAC class translation factor GTPase superfamily. Classic translation factor GTPase family. CysN/NodQ subfamily.</text>
</comment>
<name>W6M4Z0_9GAMM</name>
<evidence type="ECO:0000256" key="8">
    <source>
        <dbReference type="ARBA" id="ARBA00022458"/>
    </source>
</evidence>
<comment type="similarity">
    <text evidence="20">Belongs to the APS kinase family.</text>
</comment>
<evidence type="ECO:0000313" key="23">
    <source>
        <dbReference type="Proteomes" id="UP000035760"/>
    </source>
</evidence>
<evidence type="ECO:0000313" key="22">
    <source>
        <dbReference type="EMBL" id="CDI02812.1"/>
    </source>
</evidence>
<dbReference type="GO" id="GO:0070814">
    <property type="term" value="P:hydrogen sulfide biosynthetic process"/>
    <property type="evidence" value="ECO:0007669"/>
    <property type="project" value="UniProtKB-UniRule"/>
</dbReference>
<sequence length="640" mass="71327">MSHASPLIEQDIAAYLETHERKDLLRFITCGSVDDGKSTLIGRLLYDTQLIYEDQLAAVRRDTVRYGTTGEELDLALLVDGLQAEREQGITIDVAYRYFSTEKRKFIIADTPGHEQYTRNMATGASTAQLAILLVDARKGVQVQTRRHSFIVSLLGIRHLVLAINKMDLVGFDQAVFERIREDYREFVDKLGVRDVRCVPVSALRGDNVVDPSEVMPWYTGPTLLHLLEDVEVSADRNLRAFRFPVQYVNRPNLDFRGFCGTIAAGTVRPGDSVVVFPSGRRSQIATIVTAEGELTEACVGQAVTLTLNDEIDISRGDLLVDPNHLPAVADTFDARVVWLADTPLLAGRQYDLKLGTRLVPAILSLLHHRIDVNTLEHQHAEELHLNEIGYCRFALNQPVPFDPYEESPGTGGFIVIDRVSNATVGAGMIVRRATQALSDKARNVVWHQHKVAKTQRANQKAQQPCVVWLTGLSGSGKSTMANALEQRLLQRGYHSYLLDGDNVRHGLNQDLGFSKEDRIENIRRIGEVAALFVDAGLIVITAFISPFQADRALVRALVQEGEFIEVYVKASLEACERRDPKGLYAKARAGVIQDFTGIDSPYEPPERPELVLDTEHESAEACLDQLLAYLNERRILRGN</sequence>
<dbReference type="Gene3D" id="2.40.30.10">
    <property type="entry name" value="Translation factors"/>
    <property type="match status" value="2"/>
</dbReference>
<evidence type="ECO:0000256" key="17">
    <source>
        <dbReference type="ARBA" id="ARBA00055271"/>
    </source>
</evidence>
<comment type="caution">
    <text evidence="22">The sequence shown here is derived from an EMBL/GenBank/DDBJ whole genome shotgun (WGS) entry which is preliminary data.</text>
</comment>
<dbReference type="Pfam" id="PF01583">
    <property type="entry name" value="APS_kinase"/>
    <property type="match status" value="1"/>
</dbReference>
<dbReference type="InterPro" id="IPR009001">
    <property type="entry name" value="Transl_elong_EF1A/Init_IF2_C"/>
</dbReference>
<evidence type="ECO:0000256" key="4">
    <source>
        <dbReference type="ARBA" id="ARBA00004806"/>
    </source>
</evidence>
<keyword evidence="12 20" id="KW-0418">Kinase</keyword>
<dbReference type="EMBL" id="CBTJ020000042">
    <property type="protein sequence ID" value="CDI02812.1"/>
    <property type="molecule type" value="Genomic_DNA"/>
</dbReference>
<evidence type="ECO:0000256" key="20">
    <source>
        <dbReference type="HAMAP-Rule" id="MF_00065"/>
    </source>
</evidence>
<evidence type="ECO:0000256" key="2">
    <source>
        <dbReference type="ARBA" id="ARBA00002357"/>
    </source>
</evidence>
<dbReference type="CDD" id="cd04095">
    <property type="entry name" value="CysN_NoDQ_III"/>
    <property type="match status" value="1"/>
</dbReference>
<dbReference type="GO" id="GO:0005525">
    <property type="term" value="F:GTP binding"/>
    <property type="evidence" value="ECO:0007669"/>
    <property type="project" value="UniProtKB-UniRule"/>
</dbReference>
<dbReference type="OrthoDB" id="9804504at2"/>
<evidence type="ECO:0000256" key="7">
    <source>
        <dbReference type="ARBA" id="ARBA00007237"/>
    </source>
</evidence>
<comment type="pathway">
    <text evidence="5 19">Sulfur metabolism; hydrogen sulfide biosynthesis; sulfite from sulfate: step 1/3.</text>
</comment>
<dbReference type="STRING" id="1400863.BN873_350068"/>
<dbReference type="GO" id="GO:0005524">
    <property type="term" value="F:ATP binding"/>
    <property type="evidence" value="ECO:0007669"/>
    <property type="project" value="UniProtKB-UniRule"/>
</dbReference>
<dbReference type="InterPro" id="IPR011779">
    <property type="entry name" value="SO4_adenylTrfase_lsu"/>
</dbReference>
<evidence type="ECO:0000256" key="12">
    <source>
        <dbReference type="ARBA" id="ARBA00022777"/>
    </source>
</evidence>
<dbReference type="InterPro" id="IPR041757">
    <property type="entry name" value="CysN_GTP-bd"/>
</dbReference>
<reference evidence="22" key="1">
    <citation type="submission" date="2013-07" db="EMBL/GenBank/DDBJ databases">
        <authorList>
            <person name="McIlroy S."/>
        </authorList>
    </citation>
    <scope>NUCLEOTIDE SEQUENCE [LARGE SCALE GENOMIC DNA]</scope>
    <source>
        <strain evidence="22">Run_A_D11</strain>
    </source>
</reference>
<evidence type="ECO:0000256" key="15">
    <source>
        <dbReference type="ARBA" id="ARBA00023268"/>
    </source>
</evidence>
<dbReference type="InterPro" id="IPR044138">
    <property type="entry name" value="CysN_II"/>
</dbReference>
<dbReference type="InterPro" id="IPR059117">
    <property type="entry name" value="APS_kinase_dom"/>
</dbReference>
<dbReference type="GO" id="GO:0004020">
    <property type="term" value="F:adenylylsulfate kinase activity"/>
    <property type="evidence" value="ECO:0007669"/>
    <property type="project" value="UniProtKB-UniRule"/>
</dbReference>
<dbReference type="CDD" id="cd02027">
    <property type="entry name" value="APSK"/>
    <property type="match status" value="1"/>
</dbReference>
<keyword evidence="15" id="KW-0511">Multifunctional enzyme</keyword>
<evidence type="ECO:0000256" key="11">
    <source>
        <dbReference type="ARBA" id="ARBA00022741"/>
    </source>
</evidence>
<dbReference type="NCBIfam" id="NF004041">
    <property type="entry name" value="PRK05541.1"/>
    <property type="match status" value="1"/>
</dbReference>
<dbReference type="GO" id="GO:0004781">
    <property type="term" value="F:sulfate adenylyltransferase (ATP) activity"/>
    <property type="evidence" value="ECO:0007669"/>
    <property type="project" value="UniProtKB-UniRule"/>
</dbReference>
<comment type="catalytic activity">
    <reaction evidence="16 19">
        <text>sulfate + ATP + H(+) = adenosine 5'-phosphosulfate + diphosphate</text>
        <dbReference type="Rhea" id="RHEA:18133"/>
        <dbReference type="ChEBI" id="CHEBI:15378"/>
        <dbReference type="ChEBI" id="CHEBI:16189"/>
        <dbReference type="ChEBI" id="CHEBI:30616"/>
        <dbReference type="ChEBI" id="CHEBI:33019"/>
        <dbReference type="ChEBI" id="CHEBI:58243"/>
        <dbReference type="EC" id="2.7.7.4"/>
    </reaction>
</comment>
<feature type="binding site" evidence="19">
    <location>
        <begin position="165"/>
        <end position="168"/>
    </location>
    <ligand>
        <name>GTP</name>
        <dbReference type="ChEBI" id="CHEBI:37565"/>
    </ligand>
</feature>
<dbReference type="SUPFAM" id="SSF50465">
    <property type="entry name" value="EF-Tu/eEF-1alpha/eIF2-gamma C-terminal domain"/>
    <property type="match status" value="1"/>
</dbReference>
<comment type="pathway">
    <text evidence="4 20">Sulfur metabolism; hydrogen sulfide biosynthesis; sulfite from sulfate: step 2/3.</text>
</comment>
<dbReference type="FunFam" id="3.40.50.300:FF:000212">
    <property type="entry name" value="Adenylyl-sulfate kinase"/>
    <property type="match status" value="1"/>
</dbReference>
<dbReference type="PROSITE" id="PS00301">
    <property type="entry name" value="G_TR_1"/>
    <property type="match status" value="1"/>
</dbReference>
<dbReference type="InterPro" id="IPR027417">
    <property type="entry name" value="P-loop_NTPase"/>
</dbReference>
<dbReference type="NCBIfam" id="TIGR00455">
    <property type="entry name" value="apsK"/>
    <property type="match status" value="1"/>
</dbReference>
<dbReference type="EC" id="2.7.7.4" evidence="19"/>
<gene>
    <name evidence="22" type="primary">nodQ</name>
    <name evidence="20" type="synonym">cysC</name>
    <name evidence="19" type="synonym">cysN</name>
    <name evidence="22" type="ORF">BN873_350068</name>
</gene>
<feature type="binding site" evidence="20">
    <location>
        <begin position="472"/>
        <end position="479"/>
    </location>
    <ligand>
        <name>ATP</name>
        <dbReference type="ChEBI" id="CHEBI:30616"/>
    </ligand>
</feature>
<dbReference type="NCBIfam" id="TIGR02034">
    <property type="entry name" value="CysN"/>
    <property type="match status" value="1"/>
</dbReference>
<evidence type="ECO:0000256" key="19">
    <source>
        <dbReference type="HAMAP-Rule" id="MF_00062"/>
    </source>
</evidence>
<dbReference type="InterPro" id="IPR009000">
    <property type="entry name" value="Transl_B-barrel_sf"/>
</dbReference>
<dbReference type="InterPro" id="IPR044139">
    <property type="entry name" value="CysN_NoDQ_III"/>
</dbReference>
<dbReference type="FunFam" id="2.40.30.10:FF:000027">
    <property type="entry name" value="Sulfate adenylyltransferase subunit 1"/>
    <property type="match status" value="1"/>
</dbReference>
<evidence type="ECO:0000256" key="3">
    <source>
        <dbReference type="ARBA" id="ARBA00002632"/>
    </source>
</evidence>
<dbReference type="InterPro" id="IPR050100">
    <property type="entry name" value="TRAFAC_GTPase_members"/>
</dbReference>
<dbReference type="InterPro" id="IPR000795">
    <property type="entry name" value="T_Tr_GTP-bd_dom"/>
</dbReference>
<dbReference type="NCBIfam" id="NF004035">
    <property type="entry name" value="PRK05506.1"/>
    <property type="match status" value="1"/>
</dbReference>
<comment type="function">
    <text evidence="2">APS kinase catalyzes the synthesis of activated sulfate.</text>
</comment>
<dbReference type="InterPro" id="IPR054696">
    <property type="entry name" value="GTP-eEF1A_C"/>
</dbReference>
<keyword evidence="20" id="KW-0597">Phosphoprotein</keyword>
<organism evidence="22 23">
    <name type="scientific">Candidatus Competibacter denitrificans Run_A_D11</name>
    <dbReference type="NCBI Taxonomy" id="1400863"/>
    <lineage>
        <taxon>Bacteria</taxon>
        <taxon>Pseudomonadati</taxon>
        <taxon>Pseudomonadota</taxon>
        <taxon>Gammaproteobacteria</taxon>
        <taxon>Candidatus Competibacteraceae</taxon>
        <taxon>Candidatus Competibacter</taxon>
    </lineage>
</organism>
<evidence type="ECO:0000256" key="16">
    <source>
        <dbReference type="ARBA" id="ARBA00049370"/>
    </source>
</evidence>
<dbReference type="UniPathway" id="UPA00140">
    <property type="reaction ID" value="UER00204"/>
</dbReference>
<dbReference type="PROSITE" id="PS51722">
    <property type="entry name" value="G_TR_2"/>
    <property type="match status" value="1"/>
</dbReference>
<dbReference type="NCBIfam" id="NF003013">
    <property type="entry name" value="PRK03846.1"/>
    <property type="match status" value="1"/>
</dbReference>
<feature type="binding site" evidence="19">
    <location>
        <begin position="31"/>
        <end position="38"/>
    </location>
    <ligand>
        <name>GTP</name>
        <dbReference type="ChEBI" id="CHEBI:37565"/>
    </ligand>
</feature>
<dbReference type="HAMAP" id="MF_00062">
    <property type="entry name" value="Sulf_adenylyltr_sub1"/>
    <property type="match status" value="1"/>
</dbReference>
<dbReference type="RefSeq" id="WP_048673331.1">
    <property type="nucleotide sequence ID" value="NZ_CBTJ020000042.1"/>
</dbReference>
<evidence type="ECO:0000256" key="5">
    <source>
        <dbReference type="ARBA" id="ARBA00005048"/>
    </source>
</evidence>
<dbReference type="FunFam" id="3.40.50.300:FF:000119">
    <property type="entry name" value="Sulfate adenylyltransferase subunit 1"/>
    <property type="match status" value="1"/>
</dbReference>
<dbReference type="GO" id="GO:0000103">
    <property type="term" value="P:sulfate assimilation"/>
    <property type="evidence" value="ECO:0007669"/>
    <property type="project" value="UniProtKB-UniRule"/>
</dbReference>
<dbReference type="HAMAP" id="MF_00065">
    <property type="entry name" value="Adenylyl_sulf_kinase"/>
    <property type="match status" value="1"/>
</dbReference>
<dbReference type="Pfam" id="PF00009">
    <property type="entry name" value="GTP_EFTU"/>
    <property type="match status" value="1"/>
</dbReference>
<comment type="function">
    <text evidence="17 19">With CysD forms the ATP sulfurylase (ATPS) that catalyzes the adenylation of sulfate producing adenosine 5'-phosphosulfate (APS) and diphosphate, the first enzymatic step in sulfur assimilation pathway. APS synthesis involves the formation of a high-energy phosphoric-sulfuric acid anhydride bond driven by GTP hydrolysis by CysN coupled to ATP hydrolysis by CysD.</text>
</comment>
<comment type="subunit">
    <text evidence="18">Heterodimer composed of CysD, the smaller subunit, and CysNC.</text>
</comment>
<evidence type="ECO:0000256" key="14">
    <source>
        <dbReference type="ARBA" id="ARBA00023134"/>
    </source>
</evidence>
<dbReference type="PANTHER" id="PTHR23115">
    <property type="entry name" value="TRANSLATION FACTOR"/>
    <property type="match status" value="1"/>
</dbReference>
<keyword evidence="23" id="KW-1185">Reference proteome</keyword>
<evidence type="ECO:0000256" key="10">
    <source>
        <dbReference type="ARBA" id="ARBA00022695"/>
    </source>
</evidence>
<evidence type="ECO:0000256" key="13">
    <source>
        <dbReference type="ARBA" id="ARBA00022840"/>
    </source>
</evidence>
<comment type="similarity">
    <text evidence="6">In the C-terminal section; belongs to the APS kinase family.</text>
</comment>
<dbReference type="CDD" id="cd04166">
    <property type="entry name" value="CysN_ATPS"/>
    <property type="match status" value="1"/>
</dbReference>
<dbReference type="Pfam" id="PF22594">
    <property type="entry name" value="GTP-eEF1A_C"/>
    <property type="match status" value="1"/>
</dbReference>
<dbReference type="NCBIfam" id="NF003478">
    <property type="entry name" value="PRK05124.1"/>
    <property type="match status" value="1"/>
</dbReference>
<feature type="domain" description="Tr-type G" evidence="21">
    <location>
        <begin position="22"/>
        <end position="236"/>
    </location>
</feature>
<keyword evidence="11 19" id="KW-0547">Nucleotide-binding</keyword>
<feature type="active site" description="Phosphoserine intermediate" evidence="20">
    <location>
        <position position="546"/>
    </location>
</feature>
<dbReference type="InterPro" id="IPR031157">
    <property type="entry name" value="G_TR_CS"/>
</dbReference>
<dbReference type="SUPFAM" id="SSF50447">
    <property type="entry name" value="Translation proteins"/>
    <property type="match status" value="1"/>
</dbReference>
<dbReference type="EC" id="2.7.1.25" evidence="20"/>
<dbReference type="AlphaFoldDB" id="W6M4Z0"/>
<accession>W6M4Z0</accession>
<evidence type="ECO:0000256" key="6">
    <source>
        <dbReference type="ARBA" id="ARBA00005438"/>
    </source>
</evidence>
<comment type="catalytic activity">
    <reaction evidence="1 20">
        <text>adenosine 5'-phosphosulfate + ATP = 3'-phosphoadenylyl sulfate + ADP + H(+)</text>
        <dbReference type="Rhea" id="RHEA:24152"/>
        <dbReference type="ChEBI" id="CHEBI:15378"/>
        <dbReference type="ChEBI" id="CHEBI:30616"/>
        <dbReference type="ChEBI" id="CHEBI:58243"/>
        <dbReference type="ChEBI" id="CHEBI:58339"/>
        <dbReference type="ChEBI" id="CHEBI:456216"/>
        <dbReference type="EC" id="2.7.1.25"/>
    </reaction>
</comment>
<comment type="similarity">
    <text evidence="19">Belongs to the TRAFAC class translation factor GTPase superfamily. Classic translation factor GTPase family. CysN/NodQ subfamily.</text>
</comment>
<keyword evidence="9 19" id="KW-0808">Transferase</keyword>
<evidence type="ECO:0000256" key="9">
    <source>
        <dbReference type="ARBA" id="ARBA00022679"/>
    </source>
</evidence>
<dbReference type="SUPFAM" id="SSF52540">
    <property type="entry name" value="P-loop containing nucleoside triphosphate hydrolases"/>
    <property type="match status" value="2"/>
</dbReference>
<keyword evidence="13 19" id="KW-0067">ATP-binding</keyword>
<dbReference type="Gene3D" id="3.40.50.300">
    <property type="entry name" value="P-loop containing nucleotide triphosphate hydrolases"/>
    <property type="match status" value="2"/>
</dbReference>
<dbReference type="InterPro" id="IPR002891">
    <property type="entry name" value="APS"/>
</dbReference>
<evidence type="ECO:0000259" key="21">
    <source>
        <dbReference type="PROSITE" id="PS51722"/>
    </source>
</evidence>
<evidence type="ECO:0000256" key="1">
    <source>
        <dbReference type="ARBA" id="ARBA00001823"/>
    </source>
</evidence>
<dbReference type="PRINTS" id="PR00315">
    <property type="entry name" value="ELONGATNFCT"/>
</dbReference>